<evidence type="ECO:0000256" key="10">
    <source>
        <dbReference type="SAM" id="Phobius"/>
    </source>
</evidence>
<dbReference type="PANTHER" id="PTHR43671:SF13">
    <property type="entry name" value="SERINE_THREONINE-PROTEIN KINASE NEK2"/>
    <property type="match status" value="1"/>
</dbReference>
<dbReference type="Gene3D" id="1.25.40.10">
    <property type="entry name" value="Tetratricopeptide repeat domain"/>
    <property type="match status" value="2"/>
</dbReference>
<evidence type="ECO:0000256" key="3">
    <source>
        <dbReference type="ARBA" id="ARBA00022679"/>
    </source>
</evidence>
<keyword evidence="13" id="KW-1185">Reference proteome</keyword>
<keyword evidence="10" id="KW-1133">Transmembrane helix</keyword>
<dbReference type="InterPro" id="IPR011009">
    <property type="entry name" value="Kinase-like_dom_sf"/>
</dbReference>
<evidence type="ECO:0000256" key="1">
    <source>
        <dbReference type="ARBA" id="ARBA00010886"/>
    </source>
</evidence>
<evidence type="ECO:0000259" key="11">
    <source>
        <dbReference type="PROSITE" id="PS50011"/>
    </source>
</evidence>
<dbReference type="InterPro" id="IPR019734">
    <property type="entry name" value="TPR_rpt"/>
</dbReference>
<keyword evidence="5" id="KW-0418">Kinase</keyword>
<dbReference type="InterPro" id="IPR011990">
    <property type="entry name" value="TPR-like_helical_dom_sf"/>
</dbReference>
<dbReference type="PANTHER" id="PTHR43671">
    <property type="entry name" value="SERINE/THREONINE-PROTEIN KINASE NEK"/>
    <property type="match status" value="1"/>
</dbReference>
<sequence length="725" mass="80496">MTDEIQKQLGPEYFDIRPLGEGGMGTLFRAYRCGLGVDVVIKRIKPKYLGRVDQRAEADILKRIKHRYLPRIYDVIQGSDGYIYTVMDLIPGQNMSQFVRDNGPADQKLAHRWACQLCEVVAYLHEQTPPIIHCDIKPSNLMITPKGDLCLIDFNTSLIVDGDALARAATPGFAAPEQYTRPQNRPAAPQPSRQGELPPTEVLQTQWTPQPAQPASHTGGQAFRASRRSSEAAVTTRAGGYGTISKATDVYGIGATLYYLVTGHVPEIALDPLTPLGRYSPRISATFAGIIQRAMQKTQEQRFPDADHMLQALRDVDLLDSRYRSYHMARNIARVVFGLLFCASLASTAAGVIQLRQGRQNTYLTLVSQSETLANQGSYDEAEALLEQAIDMSPDRADAYLQLAVQRYRQAEYRQALDLLDNAAAVGNLNPDDLPEDQAGDYHYIRANCLYELGEYAQAAEDYQTALGYRQDNNAYYRGLALAQARSGDLDGAQQTLDTLQQRGAASVDCAVVSAEINTVKGNYDEALTQYRDVLQQTEDIQTLSRVYLSAAQICEQQGDLDGCLTLLREATERLGSAGTLHGEMLAQVCSEKAQADPDNSTAYYQEAEACLQAILDRGQGSIQTSLNLAVVQQTLGEYEAAEQTLLPLSEEYPADYRPYMRLAFLYADWQGEFSIDERDYTEVRRYAALAEEYYKQAEANGASDMEMTRLDSLLDQLQVSGWLD</sequence>
<keyword evidence="6 8" id="KW-0067">ATP-binding</keyword>
<feature type="binding site" evidence="8">
    <location>
        <position position="42"/>
    </location>
    <ligand>
        <name>ATP</name>
        <dbReference type="ChEBI" id="CHEBI:30616"/>
    </ligand>
</feature>
<feature type="transmembrane region" description="Helical" evidence="10">
    <location>
        <begin position="332"/>
        <end position="353"/>
    </location>
</feature>
<evidence type="ECO:0000256" key="4">
    <source>
        <dbReference type="ARBA" id="ARBA00022741"/>
    </source>
</evidence>
<keyword evidence="10" id="KW-0812">Transmembrane</keyword>
<dbReference type="Pfam" id="PF07721">
    <property type="entry name" value="TPR_4"/>
    <property type="match status" value="3"/>
</dbReference>
<protein>
    <recommendedName>
        <fullName evidence="2">non-specific serine/threonine protein kinase</fullName>
        <ecNumber evidence="2">2.7.11.1</ecNumber>
    </recommendedName>
</protein>
<proteinExistence type="inferred from homology"/>
<name>A0ABR9R4T1_9FIRM</name>
<gene>
    <name evidence="12" type="ORF">INF35_08280</name>
</gene>
<accession>A0ABR9R4T1</accession>
<comment type="caution">
    <text evidence="12">The sequence shown here is derived from an EMBL/GenBank/DDBJ whole genome shotgun (WGS) entry which is preliminary data.</text>
</comment>
<dbReference type="SMART" id="SM00028">
    <property type="entry name" value="TPR"/>
    <property type="match status" value="6"/>
</dbReference>
<dbReference type="Proteomes" id="UP000768567">
    <property type="component" value="Unassembled WGS sequence"/>
</dbReference>
<keyword evidence="7" id="KW-0802">TPR repeat</keyword>
<feature type="region of interest" description="Disordered" evidence="9">
    <location>
        <begin position="173"/>
        <end position="237"/>
    </location>
</feature>
<dbReference type="EMBL" id="JADCKC010000002">
    <property type="protein sequence ID" value="MBE5037780.1"/>
    <property type="molecule type" value="Genomic_DNA"/>
</dbReference>
<evidence type="ECO:0000256" key="2">
    <source>
        <dbReference type="ARBA" id="ARBA00012513"/>
    </source>
</evidence>
<dbReference type="Pfam" id="PF00069">
    <property type="entry name" value="Pkinase"/>
    <property type="match status" value="1"/>
</dbReference>
<dbReference type="PROSITE" id="PS00107">
    <property type="entry name" value="PROTEIN_KINASE_ATP"/>
    <property type="match status" value="1"/>
</dbReference>
<dbReference type="InterPro" id="IPR050660">
    <property type="entry name" value="NEK_Ser/Thr_kinase"/>
</dbReference>
<dbReference type="EC" id="2.7.11.1" evidence="2"/>
<dbReference type="SMART" id="SM00220">
    <property type="entry name" value="S_TKc"/>
    <property type="match status" value="1"/>
</dbReference>
<dbReference type="Pfam" id="PF12895">
    <property type="entry name" value="ANAPC3"/>
    <property type="match status" value="1"/>
</dbReference>
<evidence type="ECO:0000313" key="12">
    <source>
        <dbReference type="EMBL" id="MBE5037780.1"/>
    </source>
</evidence>
<comment type="similarity">
    <text evidence="1">Belongs to the protein kinase superfamily. NEK Ser/Thr protein kinase family. NIMA subfamily.</text>
</comment>
<dbReference type="PROSITE" id="PS50005">
    <property type="entry name" value="TPR"/>
    <property type="match status" value="1"/>
</dbReference>
<reference evidence="12 13" key="1">
    <citation type="submission" date="2020-10" db="EMBL/GenBank/DDBJ databases">
        <title>ChiBAC.</title>
        <authorList>
            <person name="Zenner C."/>
            <person name="Hitch T.C.A."/>
            <person name="Clavel T."/>
        </authorList>
    </citation>
    <scope>NUCLEOTIDE SEQUENCE [LARGE SCALE GENOMIC DNA]</scope>
    <source>
        <strain evidence="12 13">DSM 109015</strain>
    </source>
</reference>
<evidence type="ECO:0000256" key="9">
    <source>
        <dbReference type="SAM" id="MobiDB-lite"/>
    </source>
</evidence>
<organism evidence="12 13">
    <name type="scientific">Gemmiger gallinarum</name>
    <dbReference type="NCBI Taxonomy" id="2779354"/>
    <lineage>
        <taxon>Bacteria</taxon>
        <taxon>Bacillati</taxon>
        <taxon>Bacillota</taxon>
        <taxon>Clostridia</taxon>
        <taxon>Eubacteriales</taxon>
        <taxon>Gemmiger</taxon>
    </lineage>
</organism>
<dbReference type="Gene3D" id="3.30.200.20">
    <property type="entry name" value="Phosphorylase Kinase, domain 1"/>
    <property type="match status" value="1"/>
</dbReference>
<evidence type="ECO:0000256" key="8">
    <source>
        <dbReference type="PROSITE-ProRule" id="PRU10141"/>
    </source>
</evidence>
<dbReference type="SUPFAM" id="SSF56112">
    <property type="entry name" value="Protein kinase-like (PK-like)"/>
    <property type="match status" value="1"/>
</dbReference>
<dbReference type="PROSITE" id="PS00108">
    <property type="entry name" value="PROTEIN_KINASE_ST"/>
    <property type="match status" value="1"/>
</dbReference>
<feature type="repeat" description="TPR" evidence="7">
    <location>
        <begin position="363"/>
        <end position="396"/>
    </location>
</feature>
<keyword evidence="10" id="KW-0472">Membrane</keyword>
<dbReference type="CDD" id="cd14014">
    <property type="entry name" value="STKc_PknB_like"/>
    <property type="match status" value="1"/>
</dbReference>
<dbReference type="InterPro" id="IPR000719">
    <property type="entry name" value="Prot_kinase_dom"/>
</dbReference>
<evidence type="ECO:0000256" key="6">
    <source>
        <dbReference type="ARBA" id="ARBA00022840"/>
    </source>
</evidence>
<keyword evidence="3" id="KW-0808">Transferase</keyword>
<evidence type="ECO:0000256" key="5">
    <source>
        <dbReference type="ARBA" id="ARBA00022777"/>
    </source>
</evidence>
<evidence type="ECO:0000313" key="13">
    <source>
        <dbReference type="Proteomes" id="UP000768567"/>
    </source>
</evidence>
<dbReference type="RefSeq" id="WP_193501378.1">
    <property type="nucleotide sequence ID" value="NZ_JADCKC010000002.1"/>
</dbReference>
<dbReference type="Gene3D" id="1.10.510.10">
    <property type="entry name" value="Transferase(Phosphotransferase) domain 1"/>
    <property type="match status" value="1"/>
</dbReference>
<feature type="compositionally biased region" description="Low complexity" evidence="9">
    <location>
        <begin position="204"/>
        <end position="215"/>
    </location>
</feature>
<dbReference type="InterPro" id="IPR017441">
    <property type="entry name" value="Protein_kinase_ATP_BS"/>
</dbReference>
<feature type="domain" description="Protein kinase" evidence="11">
    <location>
        <begin position="13"/>
        <end position="314"/>
    </location>
</feature>
<evidence type="ECO:0000256" key="7">
    <source>
        <dbReference type="PROSITE-ProRule" id="PRU00339"/>
    </source>
</evidence>
<keyword evidence="4 8" id="KW-0547">Nucleotide-binding</keyword>
<dbReference type="PROSITE" id="PS50011">
    <property type="entry name" value="PROTEIN_KINASE_DOM"/>
    <property type="match status" value="1"/>
</dbReference>
<dbReference type="InterPro" id="IPR008271">
    <property type="entry name" value="Ser/Thr_kinase_AS"/>
</dbReference>
<dbReference type="SUPFAM" id="SSF48452">
    <property type="entry name" value="TPR-like"/>
    <property type="match status" value="2"/>
</dbReference>
<dbReference type="InterPro" id="IPR011717">
    <property type="entry name" value="TPR-4"/>
</dbReference>